<accession>A0A4C1ZXD1</accession>
<sequence length="73" mass="7983">MKPSDRSDGGRCGRTRAARRRLPLSEGPLRRGERGHKGSGRDATERSARVATRDRRERAPPTGRAAPPALRAP</sequence>
<feature type="region of interest" description="Disordered" evidence="1">
    <location>
        <begin position="1"/>
        <end position="73"/>
    </location>
</feature>
<name>A0A4C1ZXD1_EUMVA</name>
<dbReference type="Proteomes" id="UP000299102">
    <property type="component" value="Unassembled WGS sequence"/>
</dbReference>
<evidence type="ECO:0000256" key="1">
    <source>
        <dbReference type="SAM" id="MobiDB-lite"/>
    </source>
</evidence>
<organism evidence="2 3">
    <name type="scientific">Eumeta variegata</name>
    <name type="common">Bagworm moth</name>
    <name type="synonym">Eumeta japonica</name>
    <dbReference type="NCBI Taxonomy" id="151549"/>
    <lineage>
        <taxon>Eukaryota</taxon>
        <taxon>Metazoa</taxon>
        <taxon>Ecdysozoa</taxon>
        <taxon>Arthropoda</taxon>
        <taxon>Hexapoda</taxon>
        <taxon>Insecta</taxon>
        <taxon>Pterygota</taxon>
        <taxon>Neoptera</taxon>
        <taxon>Endopterygota</taxon>
        <taxon>Lepidoptera</taxon>
        <taxon>Glossata</taxon>
        <taxon>Ditrysia</taxon>
        <taxon>Tineoidea</taxon>
        <taxon>Psychidae</taxon>
        <taxon>Oiketicinae</taxon>
        <taxon>Eumeta</taxon>
    </lineage>
</organism>
<gene>
    <name evidence="2" type="ORF">EVAR_56183_1</name>
</gene>
<evidence type="ECO:0000313" key="3">
    <source>
        <dbReference type="Proteomes" id="UP000299102"/>
    </source>
</evidence>
<keyword evidence="3" id="KW-1185">Reference proteome</keyword>
<feature type="compositionally biased region" description="Low complexity" evidence="1">
    <location>
        <begin position="60"/>
        <end position="73"/>
    </location>
</feature>
<reference evidence="2 3" key="1">
    <citation type="journal article" date="2019" name="Commun. Biol.">
        <title>The bagworm genome reveals a unique fibroin gene that provides high tensile strength.</title>
        <authorList>
            <person name="Kono N."/>
            <person name="Nakamura H."/>
            <person name="Ohtoshi R."/>
            <person name="Tomita M."/>
            <person name="Numata K."/>
            <person name="Arakawa K."/>
        </authorList>
    </citation>
    <scope>NUCLEOTIDE SEQUENCE [LARGE SCALE GENOMIC DNA]</scope>
</reference>
<feature type="compositionally biased region" description="Basic residues" evidence="1">
    <location>
        <begin position="13"/>
        <end position="22"/>
    </location>
</feature>
<dbReference type="AlphaFoldDB" id="A0A4C1ZXD1"/>
<feature type="compositionally biased region" description="Basic and acidic residues" evidence="1">
    <location>
        <begin position="1"/>
        <end position="11"/>
    </location>
</feature>
<dbReference type="EMBL" id="BGZK01002156">
    <property type="protein sequence ID" value="GBP91277.1"/>
    <property type="molecule type" value="Genomic_DNA"/>
</dbReference>
<evidence type="ECO:0000313" key="2">
    <source>
        <dbReference type="EMBL" id="GBP91277.1"/>
    </source>
</evidence>
<protein>
    <submittedName>
        <fullName evidence="2">Uncharacterized protein</fullName>
    </submittedName>
</protein>
<feature type="compositionally biased region" description="Basic and acidic residues" evidence="1">
    <location>
        <begin position="28"/>
        <end position="59"/>
    </location>
</feature>
<comment type="caution">
    <text evidence="2">The sequence shown here is derived from an EMBL/GenBank/DDBJ whole genome shotgun (WGS) entry which is preliminary data.</text>
</comment>
<proteinExistence type="predicted"/>